<comment type="caution">
    <text evidence="1">The sequence shown here is derived from an EMBL/GenBank/DDBJ whole genome shotgun (WGS) entry which is preliminary data.</text>
</comment>
<dbReference type="Pfam" id="PF12658">
    <property type="entry name" value="Ten1"/>
    <property type="match status" value="1"/>
</dbReference>
<dbReference type="EMBL" id="MU853753">
    <property type="protein sequence ID" value="KAK3946028.1"/>
    <property type="molecule type" value="Genomic_DNA"/>
</dbReference>
<gene>
    <name evidence="1" type="ORF">QBC46DRAFT_64620</name>
</gene>
<dbReference type="Proteomes" id="UP001303473">
    <property type="component" value="Unassembled WGS sequence"/>
</dbReference>
<sequence>MSGPLPSQLCLLSALPSRNIGEKVRFLGCVTAYSTASGVLTLEHKHPQDNQSVHALVDVRLLLESLKSEQTRIGEWVNVIGYITAIQPSTDGKRAKHGASEIHIQGLVLWSTGAFDIQRYAATVPMLNVKKEVADDA</sequence>
<keyword evidence="2" id="KW-1185">Reference proteome</keyword>
<evidence type="ECO:0000313" key="2">
    <source>
        <dbReference type="Proteomes" id="UP001303473"/>
    </source>
</evidence>
<dbReference type="Gene3D" id="2.40.50.140">
    <property type="entry name" value="Nucleic acid-binding proteins"/>
    <property type="match status" value="1"/>
</dbReference>
<dbReference type="GO" id="GO:0043047">
    <property type="term" value="F:single-stranded telomeric DNA binding"/>
    <property type="evidence" value="ECO:0007669"/>
    <property type="project" value="InterPro"/>
</dbReference>
<dbReference type="InterPro" id="IPR024222">
    <property type="entry name" value="Ten1_fungal"/>
</dbReference>
<accession>A0AAN6NL53</accession>
<protein>
    <submittedName>
        <fullName evidence="1">CST complex subunit Ten1</fullName>
    </submittedName>
</protein>
<evidence type="ECO:0000313" key="1">
    <source>
        <dbReference type="EMBL" id="KAK3946028.1"/>
    </source>
</evidence>
<dbReference type="GO" id="GO:1990879">
    <property type="term" value="C:CST complex"/>
    <property type="evidence" value="ECO:0007669"/>
    <property type="project" value="InterPro"/>
</dbReference>
<dbReference type="AlphaFoldDB" id="A0AAN6NL53"/>
<proteinExistence type="predicted"/>
<dbReference type="GO" id="GO:0016233">
    <property type="term" value="P:telomere capping"/>
    <property type="evidence" value="ECO:0007669"/>
    <property type="project" value="InterPro"/>
</dbReference>
<name>A0AAN6NL53_9PEZI</name>
<organism evidence="1 2">
    <name type="scientific">Diplogelasinospora grovesii</name>
    <dbReference type="NCBI Taxonomy" id="303347"/>
    <lineage>
        <taxon>Eukaryota</taxon>
        <taxon>Fungi</taxon>
        <taxon>Dikarya</taxon>
        <taxon>Ascomycota</taxon>
        <taxon>Pezizomycotina</taxon>
        <taxon>Sordariomycetes</taxon>
        <taxon>Sordariomycetidae</taxon>
        <taxon>Sordariales</taxon>
        <taxon>Diplogelasinosporaceae</taxon>
        <taxon>Diplogelasinospora</taxon>
    </lineage>
</organism>
<reference evidence="2" key="1">
    <citation type="journal article" date="2023" name="Mol. Phylogenet. Evol.">
        <title>Genome-scale phylogeny and comparative genomics of the fungal order Sordariales.</title>
        <authorList>
            <person name="Hensen N."/>
            <person name="Bonometti L."/>
            <person name="Westerberg I."/>
            <person name="Brannstrom I.O."/>
            <person name="Guillou S."/>
            <person name="Cros-Aarteil S."/>
            <person name="Calhoun S."/>
            <person name="Haridas S."/>
            <person name="Kuo A."/>
            <person name="Mondo S."/>
            <person name="Pangilinan J."/>
            <person name="Riley R."/>
            <person name="LaButti K."/>
            <person name="Andreopoulos B."/>
            <person name="Lipzen A."/>
            <person name="Chen C."/>
            <person name="Yan M."/>
            <person name="Daum C."/>
            <person name="Ng V."/>
            <person name="Clum A."/>
            <person name="Steindorff A."/>
            <person name="Ohm R.A."/>
            <person name="Martin F."/>
            <person name="Silar P."/>
            <person name="Natvig D.O."/>
            <person name="Lalanne C."/>
            <person name="Gautier V."/>
            <person name="Ament-Velasquez S.L."/>
            <person name="Kruys A."/>
            <person name="Hutchinson M.I."/>
            <person name="Powell A.J."/>
            <person name="Barry K."/>
            <person name="Miller A.N."/>
            <person name="Grigoriev I.V."/>
            <person name="Debuchy R."/>
            <person name="Gladieux P."/>
            <person name="Hiltunen Thoren M."/>
            <person name="Johannesson H."/>
        </authorList>
    </citation>
    <scope>NUCLEOTIDE SEQUENCE [LARGE SCALE GENOMIC DNA]</scope>
    <source>
        <strain evidence="2">CBS 340.73</strain>
    </source>
</reference>
<dbReference type="InterPro" id="IPR012340">
    <property type="entry name" value="NA-bd_OB-fold"/>
</dbReference>